<dbReference type="Proteomes" id="UP000734854">
    <property type="component" value="Unassembled WGS sequence"/>
</dbReference>
<keyword evidence="3" id="KW-1185">Reference proteome</keyword>
<accession>A0A8J5GLJ6</accession>
<evidence type="ECO:0000313" key="2">
    <source>
        <dbReference type="EMBL" id="KAG6508936.1"/>
    </source>
</evidence>
<proteinExistence type="predicted"/>
<evidence type="ECO:0000313" key="3">
    <source>
        <dbReference type="Proteomes" id="UP000734854"/>
    </source>
</evidence>
<evidence type="ECO:0000256" key="1">
    <source>
        <dbReference type="SAM" id="MobiDB-lite"/>
    </source>
</evidence>
<gene>
    <name evidence="2" type="ORF">ZIOFF_034318</name>
</gene>
<sequence>MAAIPTNEQPPQAAGSERLPGARMARATVAFAVARFREVDPDQWEFANEVFLRGQKHLLHKRRRRNRQAEARQAVSVNGAGEAATGAAEHEIPFQSYGGEAASD</sequence>
<dbReference type="AlphaFoldDB" id="A0A8J5GLJ6"/>
<dbReference type="EMBL" id="JACMSC010000009">
    <property type="protein sequence ID" value="KAG6508936.1"/>
    <property type="molecule type" value="Genomic_DNA"/>
</dbReference>
<reference evidence="2 3" key="1">
    <citation type="submission" date="2020-08" db="EMBL/GenBank/DDBJ databases">
        <title>Plant Genome Project.</title>
        <authorList>
            <person name="Zhang R.-G."/>
        </authorList>
    </citation>
    <scope>NUCLEOTIDE SEQUENCE [LARGE SCALE GENOMIC DNA]</scope>
    <source>
        <tissue evidence="2">Rhizome</tissue>
    </source>
</reference>
<comment type="caution">
    <text evidence="2">The sequence shown here is derived from an EMBL/GenBank/DDBJ whole genome shotgun (WGS) entry which is preliminary data.</text>
</comment>
<feature type="compositionally biased region" description="Low complexity" evidence="1">
    <location>
        <begin position="71"/>
        <end position="87"/>
    </location>
</feature>
<feature type="compositionally biased region" description="Polar residues" evidence="1">
    <location>
        <begin position="1"/>
        <end position="10"/>
    </location>
</feature>
<feature type="region of interest" description="Disordered" evidence="1">
    <location>
        <begin position="1"/>
        <end position="21"/>
    </location>
</feature>
<organism evidence="2 3">
    <name type="scientific">Zingiber officinale</name>
    <name type="common">Ginger</name>
    <name type="synonym">Amomum zingiber</name>
    <dbReference type="NCBI Taxonomy" id="94328"/>
    <lineage>
        <taxon>Eukaryota</taxon>
        <taxon>Viridiplantae</taxon>
        <taxon>Streptophyta</taxon>
        <taxon>Embryophyta</taxon>
        <taxon>Tracheophyta</taxon>
        <taxon>Spermatophyta</taxon>
        <taxon>Magnoliopsida</taxon>
        <taxon>Liliopsida</taxon>
        <taxon>Zingiberales</taxon>
        <taxon>Zingiberaceae</taxon>
        <taxon>Zingiber</taxon>
    </lineage>
</organism>
<feature type="region of interest" description="Disordered" evidence="1">
    <location>
        <begin position="61"/>
        <end position="104"/>
    </location>
</feature>
<protein>
    <submittedName>
        <fullName evidence="2">Uncharacterized protein</fullName>
    </submittedName>
</protein>
<name>A0A8J5GLJ6_ZINOF</name>